<dbReference type="GO" id="GO:0015074">
    <property type="term" value="P:DNA integration"/>
    <property type="evidence" value="ECO:0007669"/>
    <property type="project" value="UniProtKB-KW"/>
</dbReference>
<keyword evidence="2" id="KW-0229">DNA integration</keyword>
<keyword evidence="7" id="KW-1185">Reference proteome</keyword>
<evidence type="ECO:0000259" key="5">
    <source>
        <dbReference type="PROSITE" id="PS51898"/>
    </source>
</evidence>
<dbReference type="InterPro" id="IPR011010">
    <property type="entry name" value="DNA_brk_join_enz"/>
</dbReference>
<dbReference type="Gene3D" id="1.10.443.10">
    <property type="entry name" value="Intergrase catalytic core"/>
    <property type="match status" value="1"/>
</dbReference>
<dbReference type="Proteomes" id="UP000242258">
    <property type="component" value="Unassembled WGS sequence"/>
</dbReference>
<dbReference type="Pfam" id="PF00589">
    <property type="entry name" value="Phage_integrase"/>
    <property type="match status" value="1"/>
</dbReference>
<dbReference type="InterPro" id="IPR038488">
    <property type="entry name" value="Integrase_DNA-bd_sf"/>
</dbReference>
<dbReference type="PROSITE" id="PS51898">
    <property type="entry name" value="TYR_RECOMBINASE"/>
    <property type="match status" value="1"/>
</dbReference>
<organism evidence="6 7">
    <name type="scientific">Rheinheimera salexigens</name>
    <dbReference type="NCBI Taxonomy" id="1628148"/>
    <lineage>
        <taxon>Bacteria</taxon>
        <taxon>Pseudomonadati</taxon>
        <taxon>Pseudomonadota</taxon>
        <taxon>Gammaproteobacteria</taxon>
        <taxon>Chromatiales</taxon>
        <taxon>Chromatiaceae</taxon>
        <taxon>Rheinheimera</taxon>
    </lineage>
</organism>
<dbReference type="PANTHER" id="PTHR30629">
    <property type="entry name" value="PROPHAGE INTEGRASE"/>
    <property type="match status" value="1"/>
</dbReference>
<comment type="similarity">
    <text evidence="1">Belongs to the 'phage' integrase family.</text>
</comment>
<dbReference type="InterPro" id="IPR002104">
    <property type="entry name" value="Integrase_catalytic"/>
</dbReference>
<dbReference type="InterPro" id="IPR010998">
    <property type="entry name" value="Integrase_recombinase_N"/>
</dbReference>
<evidence type="ECO:0000256" key="3">
    <source>
        <dbReference type="ARBA" id="ARBA00023125"/>
    </source>
</evidence>
<dbReference type="Gene3D" id="1.10.150.130">
    <property type="match status" value="1"/>
</dbReference>
<dbReference type="GO" id="GO:0003677">
    <property type="term" value="F:DNA binding"/>
    <property type="evidence" value="ECO:0007669"/>
    <property type="project" value="UniProtKB-KW"/>
</dbReference>
<evidence type="ECO:0000256" key="4">
    <source>
        <dbReference type="ARBA" id="ARBA00023172"/>
    </source>
</evidence>
<sequence>MKSAALMKSVALAITDAAVVRFAADLTIGELRDHRHPLALRIHKNRDKGTWYLVRYEAGKKLRQRLGYWPALKTKDAHSIVPEILKKLATGTDVQNSDFATVGQLLTWYLGRIERESVKSDSRRKGVKCAIEKHLVPRLANIKITDLTKLVIDERLMLPLQNASLKPSTIRQYFAVLKRAFKSANELGLVSINPMATMRFGDHIQRRIEPKQGRLLVSDAGRTMALIIGLSEPVKTMLLFMMMFATRIGETRKLKWCYFDFEVNQITIPAAITKTDSNHIMPITKQAKAMLLAFRELSQGEYLFEYNRKAYSHNDAQKLIRAASAGKFSAHDLRKLARSAWATIGIDYWVGERMLNHKQKGLDAVYINADALEVKHVALSQYHDWLNTSLNSLHNTGIDKT</sequence>
<dbReference type="SUPFAM" id="SSF56349">
    <property type="entry name" value="DNA breaking-rejoining enzymes"/>
    <property type="match status" value="1"/>
</dbReference>
<name>A0A1E7Q8C9_9GAMM</name>
<evidence type="ECO:0000313" key="7">
    <source>
        <dbReference type="Proteomes" id="UP000242258"/>
    </source>
</evidence>
<dbReference type="GO" id="GO:0006310">
    <property type="term" value="P:DNA recombination"/>
    <property type="evidence" value="ECO:0007669"/>
    <property type="project" value="UniProtKB-KW"/>
</dbReference>
<evidence type="ECO:0000256" key="1">
    <source>
        <dbReference type="ARBA" id="ARBA00008857"/>
    </source>
</evidence>
<dbReference type="PANTHER" id="PTHR30629:SF6">
    <property type="entry name" value="PROPHAGE INTEGRASE INTA-RELATED"/>
    <property type="match status" value="1"/>
</dbReference>
<feature type="domain" description="Tyr recombinase" evidence="5">
    <location>
        <begin position="210"/>
        <end position="379"/>
    </location>
</feature>
<accession>A0A1E7Q8C9</accession>
<proteinExistence type="inferred from homology"/>
<evidence type="ECO:0000256" key="2">
    <source>
        <dbReference type="ARBA" id="ARBA00022908"/>
    </source>
</evidence>
<dbReference type="AlphaFoldDB" id="A0A1E7Q8C9"/>
<comment type="caution">
    <text evidence="6">The sequence shown here is derived from an EMBL/GenBank/DDBJ whole genome shotgun (WGS) entry which is preliminary data.</text>
</comment>
<protein>
    <recommendedName>
        <fullName evidence="5">Tyr recombinase domain-containing protein</fullName>
    </recommendedName>
</protein>
<dbReference type="InterPro" id="IPR050808">
    <property type="entry name" value="Phage_Integrase"/>
</dbReference>
<dbReference type="STRING" id="1628148.BI198_12790"/>
<dbReference type="InterPro" id="IPR013762">
    <property type="entry name" value="Integrase-like_cat_sf"/>
</dbReference>
<dbReference type="EMBL" id="MKEK01000001">
    <property type="protein sequence ID" value="OEY70351.1"/>
    <property type="molecule type" value="Genomic_DNA"/>
</dbReference>
<gene>
    <name evidence="6" type="ORF">BI198_12790</name>
</gene>
<keyword evidence="3" id="KW-0238">DNA-binding</keyword>
<reference evidence="7" key="1">
    <citation type="submission" date="2016-09" db="EMBL/GenBank/DDBJ databases">
        <authorList>
            <person name="Wan X."/>
            <person name="Hou S."/>
        </authorList>
    </citation>
    <scope>NUCLEOTIDE SEQUENCE [LARGE SCALE GENOMIC DNA]</scope>
    <source>
        <strain evidence="7">KH87</strain>
    </source>
</reference>
<evidence type="ECO:0000313" key="6">
    <source>
        <dbReference type="EMBL" id="OEY70351.1"/>
    </source>
</evidence>
<keyword evidence="4" id="KW-0233">DNA recombination</keyword>
<dbReference type="Gene3D" id="3.30.160.390">
    <property type="entry name" value="Integrase, DNA-binding domain"/>
    <property type="match status" value="1"/>
</dbReference>